<evidence type="ECO:0000259" key="8">
    <source>
        <dbReference type="Pfam" id="PF01416"/>
    </source>
</evidence>
<evidence type="ECO:0000256" key="4">
    <source>
        <dbReference type="HAMAP-Rule" id="MF_00171"/>
    </source>
</evidence>
<dbReference type="NCBIfam" id="TIGR00071">
    <property type="entry name" value="hisT_truA"/>
    <property type="match status" value="1"/>
</dbReference>
<evidence type="ECO:0000313" key="9">
    <source>
        <dbReference type="EMBL" id="GEO81696.1"/>
    </source>
</evidence>
<reference evidence="9 10" key="1">
    <citation type="submission" date="2019-07" db="EMBL/GenBank/DDBJ databases">
        <title>Whole genome shotgun sequence of Rhodospirillum oryzae NBRC 107573.</title>
        <authorList>
            <person name="Hosoyama A."/>
            <person name="Uohara A."/>
            <person name="Ohji S."/>
            <person name="Ichikawa N."/>
        </authorList>
    </citation>
    <scope>NUCLEOTIDE SEQUENCE [LARGE SCALE GENOMIC DNA]</scope>
    <source>
        <strain evidence="9 10">NBRC 107573</strain>
    </source>
</reference>
<gene>
    <name evidence="4 9" type="primary">truA</name>
    <name evidence="9" type="ORF">ROR02_18270</name>
</gene>
<keyword evidence="10" id="KW-1185">Reference proteome</keyword>
<evidence type="ECO:0000256" key="6">
    <source>
        <dbReference type="PIRSR" id="PIRSR001430-2"/>
    </source>
</evidence>
<feature type="domain" description="Pseudouridine synthase I TruA alpha/beta" evidence="8">
    <location>
        <begin position="8"/>
        <end position="104"/>
    </location>
</feature>
<comment type="catalytic activity">
    <reaction evidence="4 7">
        <text>uridine(38/39/40) in tRNA = pseudouridine(38/39/40) in tRNA</text>
        <dbReference type="Rhea" id="RHEA:22376"/>
        <dbReference type="Rhea" id="RHEA-COMP:10085"/>
        <dbReference type="Rhea" id="RHEA-COMP:10087"/>
        <dbReference type="ChEBI" id="CHEBI:65314"/>
        <dbReference type="ChEBI" id="CHEBI:65315"/>
        <dbReference type="EC" id="5.4.99.12"/>
    </reaction>
</comment>
<dbReference type="EC" id="5.4.99.12" evidence="4"/>
<dbReference type="FunFam" id="3.30.70.580:FF:000001">
    <property type="entry name" value="tRNA pseudouridine synthase A"/>
    <property type="match status" value="1"/>
</dbReference>
<evidence type="ECO:0000256" key="5">
    <source>
        <dbReference type="PIRSR" id="PIRSR001430-1"/>
    </source>
</evidence>
<evidence type="ECO:0000313" key="10">
    <source>
        <dbReference type="Proteomes" id="UP000321567"/>
    </source>
</evidence>
<comment type="function">
    <text evidence="4">Formation of pseudouridine at positions 38, 39 and 40 in the anticodon stem and loop of transfer RNAs.</text>
</comment>
<dbReference type="OrthoDB" id="9811823at2"/>
<dbReference type="InterPro" id="IPR020095">
    <property type="entry name" value="PsdUridine_synth_TruA_C"/>
</dbReference>
<evidence type="ECO:0000256" key="7">
    <source>
        <dbReference type="RuleBase" id="RU003792"/>
    </source>
</evidence>
<dbReference type="GO" id="GO:0160147">
    <property type="term" value="F:tRNA pseudouridine(38-40) synthase activity"/>
    <property type="evidence" value="ECO:0007669"/>
    <property type="project" value="UniProtKB-EC"/>
</dbReference>
<dbReference type="InterPro" id="IPR020094">
    <property type="entry name" value="TruA/RsuA/RluB/E/F_N"/>
</dbReference>
<name>A0A512H8C0_9PROT</name>
<evidence type="ECO:0000256" key="1">
    <source>
        <dbReference type="ARBA" id="ARBA00009375"/>
    </source>
</evidence>
<dbReference type="PIRSF" id="PIRSF001430">
    <property type="entry name" value="tRNA_psdUrid_synth"/>
    <property type="match status" value="1"/>
</dbReference>
<dbReference type="PANTHER" id="PTHR11142:SF0">
    <property type="entry name" value="TRNA PSEUDOURIDINE SYNTHASE-LIKE 1"/>
    <property type="match status" value="1"/>
</dbReference>
<dbReference type="GO" id="GO:0003723">
    <property type="term" value="F:RNA binding"/>
    <property type="evidence" value="ECO:0007669"/>
    <property type="project" value="InterPro"/>
</dbReference>
<comment type="similarity">
    <text evidence="1 4 7">Belongs to the tRNA pseudouridine synthase TruA family.</text>
</comment>
<accession>A0A512H8C0</accession>
<dbReference type="InterPro" id="IPR001406">
    <property type="entry name" value="PsdUridine_synth_TruA"/>
</dbReference>
<dbReference type="EMBL" id="BJZO01000045">
    <property type="protein sequence ID" value="GEO81696.1"/>
    <property type="molecule type" value="Genomic_DNA"/>
</dbReference>
<dbReference type="PANTHER" id="PTHR11142">
    <property type="entry name" value="PSEUDOURIDYLATE SYNTHASE"/>
    <property type="match status" value="1"/>
</dbReference>
<evidence type="ECO:0000256" key="3">
    <source>
        <dbReference type="ARBA" id="ARBA00023235"/>
    </source>
</evidence>
<feature type="active site" description="Nucleophile" evidence="4 5">
    <location>
        <position position="52"/>
    </location>
</feature>
<feature type="binding site" evidence="4 6">
    <location>
        <position position="111"/>
    </location>
    <ligand>
        <name>substrate</name>
    </ligand>
</feature>
<dbReference type="CDD" id="cd02570">
    <property type="entry name" value="PseudoU_synth_EcTruA"/>
    <property type="match status" value="1"/>
</dbReference>
<feature type="domain" description="Pseudouridine synthase I TruA alpha/beta" evidence="8">
    <location>
        <begin position="144"/>
        <end position="246"/>
    </location>
</feature>
<dbReference type="Gene3D" id="3.30.70.580">
    <property type="entry name" value="Pseudouridine synthase I, catalytic domain, N-terminal subdomain"/>
    <property type="match status" value="1"/>
</dbReference>
<dbReference type="AlphaFoldDB" id="A0A512H8C0"/>
<organism evidence="9 10">
    <name type="scientific">Pararhodospirillum oryzae</name>
    <dbReference type="NCBI Taxonomy" id="478448"/>
    <lineage>
        <taxon>Bacteria</taxon>
        <taxon>Pseudomonadati</taxon>
        <taxon>Pseudomonadota</taxon>
        <taxon>Alphaproteobacteria</taxon>
        <taxon>Rhodospirillales</taxon>
        <taxon>Rhodospirillaceae</taxon>
        <taxon>Pararhodospirillum</taxon>
    </lineage>
</organism>
<dbReference type="HAMAP" id="MF_00171">
    <property type="entry name" value="TruA"/>
    <property type="match status" value="1"/>
</dbReference>
<dbReference type="Gene3D" id="3.30.70.660">
    <property type="entry name" value="Pseudouridine synthase I, catalytic domain, C-terminal subdomain"/>
    <property type="match status" value="1"/>
</dbReference>
<dbReference type="RefSeq" id="WP_147163726.1">
    <property type="nucleotide sequence ID" value="NZ_BJZO01000045.1"/>
</dbReference>
<dbReference type="Proteomes" id="UP000321567">
    <property type="component" value="Unassembled WGS sequence"/>
</dbReference>
<sequence>MPRYFLTVEYDGRPFVGWQRQDNGLSVQEVLEVAAFRLCGQQVRVHGSGRTDAGVHALGQGAHLDLPRAYGARTVMKALNAHLRPHPVAVVASREVDDTFHARFSAIERAYLYRILTRLAPPTLDRGRVWWLPRDLDARAMDDAARVLIGRHDFSSFRASECQADSPVKTLGDLRVARVGEEIHVTTRARSFLHHQVRNMVGTLVLVGEGRWTADDVASALAARSRAAAGPTAPADGLYFDRVRYEEDNG</sequence>
<dbReference type="InterPro" id="IPR020097">
    <property type="entry name" value="PsdUridine_synth_TruA_a/b_dom"/>
</dbReference>
<dbReference type="SUPFAM" id="SSF55120">
    <property type="entry name" value="Pseudouridine synthase"/>
    <property type="match status" value="1"/>
</dbReference>
<dbReference type="GO" id="GO:0031119">
    <property type="term" value="P:tRNA pseudouridine synthesis"/>
    <property type="evidence" value="ECO:0007669"/>
    <property type="project" value="UniProtKB-UniRule"/>
</dbReference>
<keyword evidence="3 4" id="KW-0413">Isomerase</keyword>
<comment type="subunit">
    <text evidence="4">Homodimer.</text>
</comment>
<evidence type="ECO:0000256" key="2">
    <source>
        <dbReference type="ARBA" id="ARBA00022694"/>
    </source>
</evidence>
<comment type="caution">
    <text evidence="4">Lacks conserved residue(s) required for the propagation of feature annotation.</text>
</comment>
<protein>
    <recommendedName>
        <fullName evidence="4">tRNA pseudouridine synthase A</fullName>
        <ecNumber evidence="4">5.4.99.12</ecNumber>
    </recommendedName>
    <alternativeName>
        <fullName evidence="4">tRNA pseudouridine(38-40) synthase</fullName>
    </alternativeName>
    <alternativeName>
        <fullName evidence="4">tRNA pseudouridylate synthase I</fullName>
    </alternativeName>
    <alternativeName>
        <fullName evidence="4">tRNA-uridine isomerase I</fullName>
    </alternativeName>
</protein>
<keyword evidence="2 4" id="KW-0819">tRNA processing</keyword>
<dbReference type="InterPro" id="IPR020103">
    <property type="entry name" value="PsdUridine_synth_cat_dom_sf"/>
</dbReference>
<dbReference type="Pfam" id="PF01416">
    <property type="entry name" value="PseudoU_synth_1"/>
    <property type="match status" value="2"/>
</dbReference>
<proteinExistence type="inferred from homology"/>
<comment type="caution">
    <text evidence="9">The sequence shown here is derived from an EMBL/GenBank/DDBJ whole genome shotgun (WGS) entry which is preliminary data.</text>
</comment>